<evidence type="ECO:0000313" key="2">
    <source>
        <dbReference type="EMBL" id="QDS68365.1"/>
    </source>
</evidence>
<dbReference type="Proteomes" id="UP000316270">
    <property type="component" value="Chromosome 1"/>
</dbReference>
<evidence type="ECO:0000256" key="1">
    <source>
        <dbReference type="SAM" id="MobiDB-lite"/>
    </source>
</evidence>
<dbReference type="AlphaFoldDB" id="A0A517KYA3"/>
<feature type="compositionally biased region" description="Low complexity" evidence="1">
    <location>
        <begin position="35"/>
        <end position="48"/>
    </location>
</feature>
<reference evidence="2 3" key="1">
    <citation type="submission" date="2019-07" db="EMBL/GenBank/DDBJ databases">
        <title>Finished genome of Venturia effusa.</title>
        <authorList>
            <person name="Young C.A."/>
            <person name="Cox M.P."/>
            <person name="Ganley A.R.D."/>
            <person name="David W.J."/>
        </authorList>
    </citation>
    <scope>NUCLEOTIDE SEQUENCE [LARGE SCALE GENOMIC DNA]</scope>
    <source>
        <strain evidence="3">albino</strain>
    </source>
</reference>
<name>A0A517KYA3_9PEZI</name>
<sequence>MPSQPTAAPFTYSRSSSIVSFDNMHEGTSTNRNVSMTSNSSASPTTTSKLDTKDIASANRLRYATHVATMFGVSPSTLAAT</sequence>
<accession>A0A517KYA3</accession>
<keyword evidence="3" id="KW-1185">Reference proteome</keyword>
<feature type="compositionally biased region" description="Polar residues" evidence="1">
    <location>
        <begin position="23"/>
        <end position="34"/>
    </location>
</feature>
<evidence type="ECO:0000313" key="3">
    <source>
        <dbReference type="Proteomes" id="UP000316270"/>
    </source>
</evidence>
<proteinExistence type="predicted"/>
<dbReference type="OrthoDB" id="3936406at2759"/>
<dbReference type="EMBL" id="CP042185">
    <property type="protein sequence ID" value="QDS68365.1"/>
    <property type="molecule type" value="Genomic_DNA"/>
</dbReference>
<protein>
    <submittedName>
        <fullName evidence="2">Uncharacterized protein</fullName>
    </submittedName>
</protein>
<organism evidence="2 3">
    <name type="scientific">Venturia effusa</name>
    <dbReference type="NCBI Taxonomy" id="50376"/>
    <lineage>
        <taxon>Eukaryota</taxon>
        <taxon>Fungi</taxon>
        <taxon>Dikarya</taxon>
        <taxon>Ascomycota</taxon>
        <taxon>Pezizomycotina</taxon>
        <taxon>Dothideomycetes</taxon>
        <taxon>Pleosporomycetidae</taxon>
        <taxon>Venturiales</taxon>
        <taxon>Venturiaceae</taxon>
        <taxon>Venturia</taxon>
    </lineage>
</organism>
<feature type="region of interest" description="Disordered" evidence="1">
    <location>
        <begin position="23"/>
        <end position="53"/>
    </location>
</feature>
<gene>
    <name evidence="2" type="ORF">FKW77_010731</name>
</gene>